<reference evidence="2" key="1">
    <citation type="submission" date="2021-03" db="EMBL/GenBank/DDBJ databases">
        <title>Draft genome sequence of rust myrtle Austropuccinia psidii MF-1, a brazilian biotype.</title>
        <authorList>
            <person name="Quecine M.C."/>
            <person name="Pachon D.M.R."/>
            <person name="Bonatelli M.L."/>
            <person name="Correr F.H."/>
            <person name="Franceschini L.M."/>
            <person name="Leite T.F."/>
            <person name="Margarido G.R.A."/>
            <person name="Almeida C.A."/>
            <person name="Ferrarezi J.A."/>
            <person name="Labate C.A."/>
        </authorList>
    </citation>
    <scope>NUCLEOTIDE SEQUENCE</scope>
    <source>
        <strain evidence="2">MF-1</strain>
    </source>
</reference>
<accession>A0A9Q3CCI9</accession>
<organism evidence="2 3">
    <name type="scientific">Austropuccinia psidii MF-1</name>
    <dbReference type="NCBI Taxonomy" id="1389203"/>
    <lineage>
        <taxon>Eukaryota</taxon>
        <taxon>Fungi</taxon>
        <taxon>Dikarya</taxon>
        <taxon>Basidiomycota</taxon>
        <taxon>Pucciniomycotina</taxon>
        <taxon>Pucciniomycetes</taxon>
        <taxon>Pucciniales</taxon>
        <taxon>Sphaerophragmiaceae</taxon>
        <taxon>Austropuccinia</taxon>
    </lineage>
</organism>
<evidence type="ECO:0000256" key="1">
    <source>
        <dbReference type="SAM" id="MobiDB-lite"/>
    </source>
</evidence>
<name>A0A9Q3CCI9_9BASI</name>
<proteinExistence type="predicted"/>
<feature type="region of interest" description="Disordered" evidence="1">
    <location>
        <begin position="120"/>
        <end position="140"/>
    </location>
</feature>
<comment type="caution">
    <text evidence="2">The sequence shown here is derived from an EMBL/GenBank/DDBJ whole genome shotgun (WGS) entry which is preliminary data.</text>
</comment>
<keyword evidence="3" id="KW-1185">Reference proteome</keyword>
<dbReference type="EMBL" id="AVOT02006282">
    <property type="protein sequence ID" value="MBW0481192.1"/>
    <property type="molecule type" value="Genomic_DNA"/>
</dbReference>
<dbReference type="AlphaFoldDB" id="A0A9Q3CCI9"/>
<gene>
    <name evidence="2" type="ORF">O181_020907</name>
</gene>
<protein>
    <submittedName>
        <fullName evidence="2">Uncharacterized protein</fullName>
    </submittedName>
</protein>
<dbReference type="OrthoDB" id="4501190at2759"/>
<dbReference type="Proteomes" id="UP000765509">
    <property type="component" value="Unassembled WGS sequence"/>
</dbReference>
<sequence>MHSAEPSQKCKIHPTGTLCMLVSMQEGHHNYCLFNPKTNSIYILHSCSFKIEESVWPSHCSSTLCSTQEPLALPSILFSNFLSHKEDQEISDETNNYLGIPGEKYPEGFPTNAQVISLHNKNSLPPKSESPVLLEPDSSL</sequence>
<evidence type="ECO:0000313" key="3">
    <source>
        <dbReference type="Proteomes" id="UP000765509"/>
    </source>
</evidence>
<evidence type="ECO:0000313" key="2">
    <source>
        <dbReference type="EMBL" id="MBW0481192.1"/>
    </source>
</evidence>